<dbReference type="EMBL" id="NIBG01000001">
    <property type="protein sequence ID" value="PAB60988.1"/>
    <property type="molecule type" value="Genomic_DNA"/>
</dbReference>
<dbReference type="Proteomes" id="UP000216024">
    <property type="component" value="Unassembled WGS sequence"/>
</dbReference>
<feature type="transmembrane region" description="Helical" evidence="1">
    <location>
        <begin position="42"/>
        <end position="58"/>
    </location>
</feature>
<evidence type="ECO:0000313" key="2">
    <source>
        <dbReference type="EMBL" id="PAB60988.1"/>
    </source>
</evidence>
<evidence type="ECO:0000313" key="3">
    <source>
        <dbReference type="Proteomes" id="UP000216024"/>
    </source>
</evidence>
<organism evidence="2 3">
    <name type="scientific">Anaeromicrobium sediminis</name>
    <dbReference type="NCBI Taxonomy" id="1478221"/>
    <lineage>
        <taxon>Bacteria</taxon>
        <taxon>Bacillati</taxon>
        <taxon>Bacillota</taxon>
        <taxon>Clostridia</taxon>
        <taxon>Peptostreptococcales</taxon>
        <taxon>Thermotaleaceae</taxon>
        <taxon>Anaeromicrobium</taxon>
    </lineage>
</organism>
<accession>A0A267MQ16</accession>
<protein>
    <submittedName>
        <fullName evidence="2">Uncharacterized protein</fullName>
    </submittedName>
</protein>
<keyword evidence="1" id="KW-0812">Transmembrane</keyword>
<keyword evidence="1" id="KW-0472">Membrane</keyword>
<dbReference type="AlphaFoldDB" id="A0A267MQ16"/>
<keyword evidence="1" id="KW-1133">Transmembrane helix</keyword>
<feature type="transmembrane region" description="Helical" evidence="1">
    <location>
        <begin position="88"/>
        <end position="108"/>
    </location>
</feature>
<gene>
    <name evidence="2" type="ORF">CCE28_00720</name>
</gene>
<name>A0A267MQ16_9FIRM</name>
<sequence length="123" mass="13973">MEPNVKRGKIILISIICASLLLDATMTALVTFKFGLHRLPHGIIRFLVTSTFMYYIYTGKRWVKNLFAGLLIYSVISILLSYNTSLLLHPLMLLLLIVHSVSATLLIFSKDVRSYLDEKATRV</sequence>
<dbReference type="RefSeq" id="WP_095129971.1">
    <property type="nucleotide sequence ID" value="NZ_NIBG01000001.1"/>
</dbReference>
<feature type="transmembrane region" description="Helical" evidence="1">
    <location>
        <begin position="65"/>
        <end position="82"/>
    </location>
</feature>
<feature type="transmembrane region" description="Helical" evidence="1">
    <location>
        <begin position="12"/>
        <end position="36"/>
    </location>
</feature>
<comment type="caution">
    <text evidence="2">The sequence shown here is derived from an EMBL/GenBank/DDBJ whole genome shotgun (WGS) entry which is preliminary data.</text>
</comment>
<keyword evidence="3" id="KW-1185">Reference proteome</keyword>
<reference evidence="2 3" key="1">
    <citation type="submission" date="2017-06" db="EMBL/GenBank/DDBJ databases">
        <title>Draft genome sequence of anaerobic fermentative bacterium Anaeromicrobium sediminis DY2726D isolated from West Pacific Ocean sediments.</title>
        <authorList>
            <person name="Zeng X."/>
        </authorList>
    </citation>
    <scope>NUCLEOTIDE SEQUENCE [LARGE SCALE GENOMIC DNA]</scope>
    <source>
        <strain evidence="2 3">DY2726D</strain>
    </source>
</reference>
<proteinExistence type="predicted"/>
<evidence type="ECO:0000256" key="1">
    <source>
        <dbReference type="SAM" id="Phobius"/>
    </source>
</evidence>